<evidence type="ECO:0000256" key="1">
    <source>
        <dbReference type="ARBA" id="ARBA00022450"/>
    </source>
</evidence>
<dbReference type="InterPro" id="IPR014043">
    <property type="entry name" value="Acyl_transferase_dom"/>
</dbReference>
<dbReference type="Gene3D" id="3.40.47.10">
    <property type="match status" value="1"/>
</dbReference>
<evidence type="ECO:0000259" key="8">
    <source>
        <dbReference type="PROSITE" id="PS52019"/>
    </source>
</evidence>
<dbReference type="CDD" id="cd08952">
    <property type="entry name" value="KR_1_SDR_x"/>
    <property type="match status" value="1"/>
</dbReference>
<dbReference type="InterPro" id="IPR049551">
    <property type="entry name" value="PKS_DH_C"/>
</dbReference>
<evidence type="ECO:0000313" key="10">
    <source>
        <dbReference type="Proteomes" id="UP001330812"/>
    </source>
</evidence>
<dbReference type="SMART" id="SM00823">
    <property type="entry name" value="PKS_PP"/>
    <property type="match status" value="2"/>
</dbReference>
<dbReference type="Proteomes" id="UP001330812">
    <property type="component" value="Chromosome"/>
</dbReference>
<dbReference type="InterPro" id="IPR050091">
    <property type="entry name" value="PKS_NRPS_Biosynth_Enz"/>
</dbReference>
<dbReference type="SMART" id="SM00826">
    <property type="entry name" value="PKS_DH"/>
    <property type="match status" value="1"/>
</dbReference>
<dbReference type="InterPro" id="IPR020806">
    <property type="entry name" value="PKS_PP-bd"/>
</dbReference>
<feature type="domain" description="Carrier" evidence="6">
    <location>
        <begin position="985"/>
        <end position="1063"/>
    </location>
</feature>
<dbReference type="InterPro" id="IPR055123">
    <property type="entry name" value="SpnB-like_Rossmann"/>
</dbReference>
<dbReference type="Pfam" id="PF02801">
    <property type="entry name" value="Ketoacyl-synt_C"/>
    <property type="match status" value="1"/>
</dbReference>
<feature type="domain" description="PKS/mFAS DH" evidence="8">
    <location>
        <begin position="246"/>
        <end position="523"/>
    </location>
</feature>
<dbReference type="SUPFAM" id="SSF51735">
    <property type="entry name" value="NAD(P)-binding Rossmann-fold domains"/>
    <property type="match status" value="4"/>
</dbReference>
<dbReference type="Pfam" id="PF22953">
    <property type="entry name" value="SpnB_Rossmann"/>
    <property type="match status" value="1"/>
</dbReference>
<keyword evidence="1" id="KW-0596">Phosphopantetheine</keyword>
<dbReference type="InterPro" id="IPR014031">
    <property type="entry name" value="Ketoacyl_synth_C"/>
</dbReference>
<evidence type="ECO:0000259" key="6">
    <source>
        <dbReference type="PROSITE" id="PS50075"/>
    </source>
</evidence>
<dbReference type="PROSITE" id="PS52004">
    <property type="entry name" value="KS3_2"/>
    <property type="match status" value="1"/>
</dbReference>
<reference evidence="9 10" key="1">
    <citation type="journal article" date="2015" name="Int. J. Syst. Evol. Microbiol.">
        <title>Amycolatopsis rhabdoformis sp. nov., an actinomycete isolated from a tropical forest soil.</title>
        <authorList>
            <person name="Souza W.R."/>
            <person name="Silva R.E."/>
            <person name="Goodfellow M."/>
            <person name="Busarakam K."/>
            <person name="Figueiro F.S."/>
            <person name="Ferreira D."/>
            <person name="Rodrigues-Filho E."/>
            <person name="Moraes L.A.B."/>
            <person name="Zucchi T.D."/>
        </authorList>
    </citation>
    <scope>NUCLEOTIDE SEQUENCE [LARGE SCALE GENOMIC DNA]</scope>
    <source>
        <strain evidence="9 10">NCIMB 14900</strain>
    </source>
</reference>
<dbReference type="InterPro" id="IPR049900">
    <property type="entry name" value="PKS_mFAS_DH"/>
</dbReference>
<evidence type="ECO:0000256" key="3">
    <source>
        <dbReference type="ARBA" id="ARBA00022679"/>
    </source>
</evidence>
<evidence type="ECO:0000256" key="2">
    <source>
        <dbReference type="ARBA" id="ARBA00022553"/>
    </source>
</evidence>
<dbReference type="Pfam" id="PF21089">
    <property type="entry name" value="PKS_DH_N"/>
    <property type="match status" value="1"/>
</dbReference>
<dbReference type="Gene3D" id="6.10.140.1830">
    <property type="match status" value="1"/>
</dbReference>
<dbReference type="Gene3D" id="3.40.50.720">
    <property type="entry name" value="NAD(P)-binding Rossmann-like Domain"/>
    <property type="match status" value="2"/>
</dbReference>
<dbReference type="CDD" id="cd08956">
    <property type="entry name" value="KR_3_FAS_SDR_x"/>
    <property type="match status" value="1"/>
</dbReference>
<dbReference type="Pfam" id="PF18369">
    <property type="entry name" value="PKS_DE"/>
    <property type="match status" value="1"/>
</dbReference>
<dbReference type="NCBIfam" id="NF045894">
    <property type="entry name" value="PKS_plus_SDR"/>
    <property type="match status" value="1"/>
</dbReference>
<keyword evidence="3" id="KW-0808">Transferase</keyword>
<dbReference type="SUPFAM" id="SSF47336">
    <property type="entry name" value="ACP-like"/>
    <property type="match status" value="2"/>
</dbReference>
<proteinExistence type="predicted"/>
<dbReference type="InterPro" id="IPR016039">
    <property type="entry name" value="Thiolase-like"/>
</dbReference>
<feature type="region of interest" description="C-terminal hotdog fold" evidence="5">
    <location>
        <begin position="382"/>
        <end position="523"/>
    </location>
</feature>
<dbReference type="InterPro" id="IPR042104">
    <property type="entry name" value="PKS_dehydratase_sf"/>
</dbReference>
<dbReference type="Pfam" id="PF14765">
    <property type="entry name" value="PS-DH"/>
    <property type="match status" value="1"/>
</dbReference>
<dbReference type="Pfam" id="PF00550">
    <property type="entry name" value="PP-binding"/>
    <property type="match status" value="2"/>
</dbReference>
<dbReference type="Gene3D" id="1.10.1200.10">
    <property type="entry name" value="ACP-like"/>
    <property type="match status" value="2"/>
</dbReference>
<dbReference type="InterPro" id="IPR020807">
    <property type="entry name" value="PKS_DH"/>
</dbReference>
<dbReference type="InterPro" id="IPR006162">
    <property type="entry name" value="Ppantetheine_attach_site"/>
</dbReference>
<dbReference type="SUPFAM" id="SSF55048">
    <property type="entry name" value="Probable ACP-binding domain of malonyl-CoA ACP transacylase"/>
    <property type="match status" value="2"/>
</dbReference>
<dbReference type="InterPro" id="IPR018201">
    <property type="entry name" value="Ketoacyl_synth_AS"/>
</dbReference>
<dbReference type="PANTHER" id="PTHR43775">
    <property type="entry name" value="FATTY ACID SYNTHASE"/>
    <property type="match status" value="1"/>
</dbReference>
<keyword evidence="2" id="KW-0597">Phosphoprotein</keyword>
<dbReference type="PROSITE" id="PS52019">
    <property type="entry name" value="PKS_MFAS_DH"/>
    <property type="match status" value="1"/>
</dbReference>
<dbReference type="InterPro" id="IPR016036">
    <property type="entry name" value="Malonyl_transacylase_ACP-bd"/>
</dbReference>
<dbReference type="InterPro" id="IPR013968">
    <property type="entry name" value="PKS_KR"/>
</dbReference>
<dbReference type="PROSITE" id="PS00012">
    <property type="entry name" value="PHOSPHOPANTETHEINE"/>
    <property type="match status" value="2"/>
</dbReference>
<dbReference type="SUPFAM" id="SSF52151">
    <property type="entry name" value="FabD/lysophospholipase-like"/>
    <property type="match status" value="2"/>
</dbReference>
<gene>
    <name evidence="9" type="ORF">VSH64_21295</name>
</gene>
<dbReference type="Gene3D" id="3.30.70.3290">
    <property type="match status" value="2"/>
</dbReference>
<feature type="active site" description="Proton acceptor; for dehydratase activity" evidence="5">
    <location>
        <position position="278"/>
    </location>
</feature>
<dbReference type="Pfam" id="PF00109">
    <property type="entry name" value="ketoacyl-synt"/>
    <property type="match status" value="1"/>
</dbReference>
<feature type="region of interest" description="N-terminal hotdog fold" evidence="5">
    <location>
        <begin position="246"/>
        <end position="368"/>
    </location>
</feature>
<dbReference type="Gene3D" id="3.10.129.110">
    <property type="entry name" value="Polyketide synthase dehydratase"/>
    <property type="match status" value="1"/>
</dbReference>
<dbReference type="Gene3D" id="3.40.366.10">
    <property type="entry name" value="Malonyl-Coenzyme A Acyl Carrier Protein, domain 2"/>
    <property type="match status" value="2"/>
</dbReference>
<sequence>MQALPAGGAMLAVAAEEAELAPVLAGVGGIGIAAVNAPRAVVLSGDEAAVADLDRVLGERGHKTTRLRVSHAFHSARMDPMLADFRAAIGGISFHEPAVPLVSNLTGAMAGPEVSTVDYWVRHVREPVRFADGVAGLAEQGATVFVEAGPSSALSAMIHTTLDSEHAAVIPAVRKDQGEVTGAVTALAHLHTAGGDPDWPAVFAGMAAEGRRVGLPTYAFQHERFWPGVVVPAGDVGAAGLDVVDHPLLGAGVALPGVAGQVFSGHLSLDTHPWLADHAADGVVLLPGTGFVELVSHAGVAVGCPQVRDLTLHEPLVLPEHDGIDVQVLVGAPERDGDRPVSVYSRAAVDRPWARHASATVTAAPAEAVMGWADQVWPPADAVAVALDGFYEQAGVAGESAFDYGPVFQGLRTVWTRDTEVFAEVALPSTARDQVSRFGLHPALLDAALQASVFADLAPVEHGRMPFSFGGVTVHAAGATTLRVRLTATGPDTVSVEAADPVGTPVVTLASLVLRPITAGRLADSAPGTLLRPEWTVVAPVTEVVSPSWSTLDAGLGELPAEPGRVVRDLAELVAAGVPELVLVPVRGGGEDIAGEVTALSTAVLELLQAWLARPELTETRLVVLTRAAVSIGDTEPVEDLAAAAVWGLVRSAQTEHPDRFTLVDHDGSPAEVLAAMAVAAGEPQLALREGRLRVPRLVPASTPEAAADLWTRGTVVVTGGTGGLGAALARHLVTARGARRLLLISRRGPEAPGAAALEADLTELGADVTVAACDIADRPALAAVLAAHPVSAVVQTAGVLADATITSLTPDALARVLEPKVRGTWNLHDLTRDAGLSAFVTFSSMAGLLGAAGQGNYAAANSFLDALAAHRRAHGHPAVSLAWGAWSQETGMTSTLSEADLQRMARAGFPAMSVEQGLELFDQAVGASAPVLAATRLDRSAVSPQSSSRLLDTLVTRAPARAAAAPAKAGTSLGQRLSALPPAERLRRLIELVRAEVAAVLGHATPDQVQPTQALKDLGLDSLASIELRNRLNELTGLRLPPTIAFDNPTAALLSESLLADLVADPAAAVEETPVLAPREDDPVVLVGMGCRYPGGVSSPEDLWDLVEAGRDVIGGFPTDRGWDLAALRDGDSDTLVGGFLYDAAEFDAGFFGISPREALAMDPQQRLLLETTWEALERAGIDPRSLKGSRTGVFVGASHYGYLDEKSALRDELEAHLLTGSTSSVISGRIAYSLGLEGPAVTIDTACSSSLVALHLATQSLRSGECDLAVVGGVSVMSQPRVFVGLSRQKVLSVDGRCKAFAETADGTGFAEGVGVLAVERLSTARERGHRVLAVVRGSAMNQDGASNGLTAPNGSSQRRVIKDALARAGVRPAEIDAVEAHGTGTRLGDPIEAHAVLETVGQGREAGHPVWIGSVKSNIGHAQAAAGAAGIIKMVQAIRHGVLPRTLHVDEPTTHVDWEAGAVRVLTEQIPWPETGRPRRAGVSGFGISGTNAHIILEQAPPQEEPAAGAVATGPVPVVVSGQTAPAVREQAARLVELVERDTDLALSDVAWSLATTRSAFDHRAAVVAADREEALSGLRALAAGEPGAAVVTGEVTGAGGVVFVFPGQGSQWAGMGRELLATSAVFRESIQECQDALAPWVSWSLTELLTDADSADTLARLDVVQPVLWAMNLSLAKVWRSYGVEPDAVIGHSQGEIAAACFAGALSLEDGARVIALRSQVLSAMVGGGGVALVSLPVEEVRERLVDGLAIAGINGPTSVGVAGDTETLRRFMAGCEADGIRARWVPASIATHCDRVAPYRERLLELLAPVKPRAGDLRFFSTVHAGWLDGAELDAGYWYQNALRPVLFEPSVRTLLAEGHHAFVEVSAHPVTTVPLGETVEAAGADAVVTGTLRRGQGSAHRLLTSLATLQTAGVGVDWSAVFSGGRTVDLPTYAFQHQRYWPEITAEPAVVHPGSEVDAQFWAAVDGGDTTRLAAELSLEESSLAPLLPALASWRRRQEEQATLAGAGYEVTWTSAAPPAPAGTPGSWWVVVPAGHEDDPVITGLHRQLTDAGAEVTTEVVRPEDAERAALAARITALGDAPAGVVSFLAWRDEASDEDSHVPVGLVLTARLVQALGDAAVPAPVWCVTRGAVGVDDAREVSRPAQTAVWGWGRTAAVEHAQRWGGLVDVLESADPAAVAGQVAAVLVSGGGSEDQLAVRPSGTWARRLAHRAVDPVADPTWEMPADGSVLVTGGTGALGAQTARWLAAGGVAHLVLVSRRGSLAPGAQELEAELGALGARVTFVAGDVADREAMAKTLAAIPAEYPLAGVVHAAGVLQGGTIDGVTGEELATVFRPKVDGAVVLHELTRDLNLSMFVLVSSVIGTVGGVGLGTYAAANAYLDGLAQYRRAQGLPATSLACDGRGEGASRRSLRTFDLIGVSPLMAVEGLRRVLERGDTTAVLADVDWKQFLAIFTAARPSALLGDLPEVRQAVPREDAGLAIDPAVRLRARLGGLSHADRLRAVLDLLRVQLAAVLGYTDAEPIPENRAFRDLGFDSLTAVELRNILSMATGLDLPRTLVFDYPTPTDLAQHLLDELLGEAGRAENSVLLGKVTALESELRSVEVAGAERALIADRLQQLLSEWRSEEPESGAALDEASDDQLFELMGKEFGIS</sequence>
<dbReference type="EMBL" id="CP142149">
    <property type="protein sequence ID" value="WSE34588.1"/>
    <property type="molecule type" value="Genomic_DNA"/>
</dbReference>
<evidence type="ECO:0000259" key="7">
    <source>
        <dbReference type="PROSITE" id="PS52004"/>
    </source>
</evidence>
<dbReference type="SMART" id="SM00827">
    <property type="entry name" value="PKS_AT"/>
    <property type="match status" value="2"/>
</dbReference>
<dbReference type="InterPro" id="IPR041618">
    <property type="entry name" value="PKS_DE"/>
</dbReference>
<dbReference type="Pfam" id="PF16197">
    <property type="entry name" value="KAsynt_C_assoc"/>
    <property type="match status" value="1"/>
</dbReference>
<dbReference type="Pfam" id="PF00698">
    <property type="entry name" value="Acyl_transf_1"/>
    <property type="match status" value="2"/>
</dbReference>
<dbReference type="InterPro" id="IPR016035">
    <property type="entry name" value="Acyl_Trfase/lysoPLipase"/>
</dbReference>
<protein>
    <submittedName>
        <fullName evidence="9">SDR family NAD(P)-dependent oxidoreductase</fullName>
    </submittedName>
</protein>
<keyword evidence="4" id="KW-0012">Acyltransferase</keyword>
<feature type="domain" description="Carrier" evidence="6">
    <location>
        <begin position="2509"/>
        <end position="2584"/>
    </location>
</feature>
<dbReference type="InterPro" id="IPR020841">
    <property type="entry name" value="PKS_Beta-ketoAc_synthase_dom"/>
</dbReference>
<dbReference type="InterPro" id="IPR036291">
    <property type="entry name" value="NAD(P)-bd_dom_sf"/>
</dbReference>
<evidence type="ECO:0000256" key="4">
    <source>
        <dbReference type="ARBA" id="ARBA00023315"/>
    </source>
</evidence>
<keyword evidence="10" id="KW-1185">Reference proteome</keyword>
<name>A0ABZ1IK17_9PSEU</name>
<dbReference type="Pfam" id="PF08659">
    <property type="entry name" value="KR"/>
    <property type="match status" value="2"/>
</dbReference>
<dbReference type="SMART" id="SM00822">
    <property type="entry name" value="PKS_KR"/>
    <property type="match status" value="2"/>
</dbReference>
<organism evidence="9 10">
    <name type="scientific">Amycolatopsis rhabdoformis</name>
    <dbReference type="NCBI Taxonomy" id="1448059"/>
    <lineage>
        <taxon>Bacteria</taxon>
        <taxon>Bacillati</taxon>
        <taxon>Actinomycetota</taxon>
        <taxon>Actinomycetes</taxon>
        <taxon>Pseudonocardiales</taxon>
        <taxon>Pseudonocardiaceae</taxon>
        <taxon>Amycolatopsis</taxon>
    </lineage>
</organism>
<dbReference type="PANTHER" id="PTHR43775:SF51">
    <property type="entry name" value="INACTIVE PHENOLPHTHIOCEROL SYNTHESIS POLYKETIDE SYNTHASE TYPE I PKS1-RELATED"/>
    <property type="match status" value="1"/>
</dbReference>
<accession>A0ABZ1IK17</accession>
<dbReference type="PROSITE" id="PS50075">
    <property type="entry name" value="CARRIER"/>
    <property type="match status" value="2"/>
</dbReference>
<feature type="domain" description="Ketosynthase family 3 (KS3)" evidence="7">
    <location>
        <begin position="1082"/>
        <end position="1502"/>
    </location>
</feature>
<dbReference type="InterPro" id="IPR009081">
    <property type="entry name" value="PP-bd_ACP"/>
</dbReference>
<dbReference type="InterPro" id="IPR057326">
    <property type="entry name" value="KR_dom"/>
</dbReference>
<dbReference type="InterPro" id="IPR014030">
    <property type="entry name" value="Ketoacyl_synth_N"/>
</dbReference>
<dbReference type="SMART" id="SM01294">
    <property type="entry name" value="PKS_PP_betabranch"/>
    <property type="match status" value="1"/>
</dbReference>
<dbReference type="InterPro" id="IPR036736">
    <property type="entry name" value="ACP-like_sf"/>
</dbReference>
<dbReference type="PROSITE" id="PS00606">
    <property type="entry name" value="KS3_1"/>
    <property type="match status" value="1"/>
</dbReference>
<evidence type="ECO:0000256" key="5">
    <source>
        <dbReference type="PROSITE-ProRule" id="PRU01363"/>
    </source>
</evidence>
<feature type="active site" description="Proton donor; for dehydratase activity" evidence="5">
    <location>
        <position position="446"/>
    </location>
</feature>
<dbReference type="InterPro" id="IPR049552">
    <property type="entry name" value="PKS_DH_N"/>
</dbReference>
<evidence type="ECO:0000313" key="9">
    <source>
        <dbReference type="EMBL" id="WSE34588.1"/>
    </source>
</evidence>
<dbReference type="SMART" id="SM00825">
    <property type="entry name" value="PKS_KS"/>
    <property type="match status" value="1"/>
</dbReference>
<dbReference type="InterPro" id="IPR001227">
    <property type="entry name" value="Ac_transferase_dom_sf"/>
</dbReference>
<dbReference type="InterPro" id="IPR032821">
    <property type="entry name" value="PKS_assoc"/>
</dbReference>
<dbReference type="SUPFAM" id="SSF53901">
    <property type="entry name" value="Thiolase-like"/>
    <property type="match status" value="1"/>
</dbReference>
<dbReference type="CDD" id="cd00833">
    <property type="entry name" value="PKS"/>
    <property type="match status" value="1"/>
</dbReference>